<evidence type="ECO:0000259" key="5">
    <source>
        <dbReference type="Pfam" id="PF24827"/>
    </source>
</evidence>
<keyword evidence="2" id="KW-0479">Metal-binding</keyword>
<protein>
    <submittedName>
        <fullName evidence="6">M14 family metallopeptidase</fullName>
    </submittedName>
</protein>
<gene>
    <name evidence="6" type="ORF">Q3M24_15745</name>
</gene>
<dbReference type="EMBL" id="CP159373">
    <property type="protein sequence ID" value="XCN71753.1"/>
    <property type="molecule type" value="Genomic_DNA"/>
</dbReference>
<dbReference type="PANTHER" id="PTHR37326">
    <property type="entry name" value="BLL3975 PROTEIN"/>
    <property type="match status" value="1"/>
</dbReference>
<evidence type="ECO:0000256" key="3">
    <source>
        <dbReference type="ARBA" id="ARBA00022801"/>
    </source>
</evidence>
<reference evidence="6" key="1">
    <citation type="journal article" date="2024" name="Syst. Appl. Microbiol.">
        <title>First single-strain enrichments of Electrothrix cable bacteria, description of E. aestuarii sp. nov. and E. rattekaaiensis sp. nov., and proposal of a cable bacteria taxonomy following the rules of the SeqCode.</title>
        <authorList>
            <person name="Plum-Jensen L.E."/>
            <person name="Schramm A."/>
            <person name="Marshall I.P.G."/>
        </authorList>
    </citation>
    <scope>NUCLEOTIDE SEQUENCE</scope>
    <source>
        <strain evidence="6">Rat1</strain>
    </source>
</reference>
<dbReference type="AlphaFoldDB" id="A0AAU8LS76"/>
<reference evidence="6" key="2">
    <citation type="submission" date="2024-06" db="EMBL/GenBank/DDBJ databases">
        <authorList>
            <person name="Plum-Jensen L.E."/>
            <person name="Schramm A."/>
            <person name="Marshall I.P.G."/>
        </authorList>
    </citation>
    <scope>NUCLEOTIDE SEQUENCE</scope>
    <source>
        <strain evidence="6">Rat1</strain>
    </source>
</reference>
<dbReference type="InterPro" id="IPR043795">
    <property type="entry name" value="N-alpha-Ac-DABA-like"/>
</dbReference>
<dbReference type="PIRSF" id="PIRSF039012">
    <property type="entry name" value="ASP"/>
    <property type="match status" value="1"/>
</dbReference>
<keyword evidence="3" id="KW-0378">Hydrolase</keyword>
<dbReference type="GO" id="GO:0016788">
    <property type="term" value="F:hydrolase activity, acting on ester bonds"/>
    <property type="evidence" value="ECO:0007669"/>
    <property type="project" value="InterPro"/>
</dbReference>
<accession>A0AAU8LS76</accession>
<evidence type="ECO:0000256" key="2">
    <source>
        <dbReference type="ARBA" id="ARBA00022723"/>
    </source>
</evidence>
<dbReference type="Pfam" id="PF24827">
    <property type="entry name" value="AstE_AspA_cat"/>
    <property type="match status" value="1"/>
</dbReference>
<organism evidence="6">
    <name type="scientific">Candidatus Electrothrix aestuarii</name>
    <dbReference type="NCBI Taxonomy" id="3062594"/>
    <lineage>
        <taxon>Bacteria</taxon>
        <taxon>Pseudomonadati</taxon>
        <taxon>Thermodesulfobacteriota</taxon>
        <taxon>Desulfobulbia</taxon>
        <taxon>Desulfobulbales</taxon>
        <taxon>Desulfobulbaceae</taxon>
        <taxon>Candidatus Electrothrix</taxon>
    </lineage>
</organism>
<dbReference type="InterPro" id="IPR055438">
    <property type="entry name" value="AstE_AspA_cat"/>
</dbReference>
<keyword evidence="4" id="KW-0862">Zinc</keyword>
<sequence length="362" mass="39827">MNKTDSRNTGFDWFGENIAPGEARNVHLTVSESYSGMTVDIQIHILRAKEDGPVLFVSGALHGDELNGCGAIRQLIQNVDLQLQRGTLVLIPVLNLLAFDRHSRYLPDRRDLNRSFPGSANGSLASRMAYTIFNEIVMRCDYGIDLHTASVRRTNYPTVRGDLANPEVRRLAEAFGAEIIVNNKGPKSSFRREACNAGCPTIIMEGGEVWKVEPGIVETAVRGVKNVLRELRMLEGEIESPAYQIEIEQSKWIRAERGGFLDFHIKPGDIVKKGQPIATNTTILGEGQQSLYAPFNGVVMGMTILPSISPGEPICNLGKLPRQCSPERLARLRAKEDGLEQQVLDDLGTNVLVTGPPEEVVG</sequence>
<feature type="domain" description="Succinylglutamate desuccinylase/Aspartoacylase catalytic" evidence="5">
    <location>
        <begin position="52"/>
        <end position="230"/>
    </location>
</feature>
<dbReference type="CDD" id="cd06251">
    <property type="entry name" value="M14_ASTE_ASPA-like"/>
    <property type="match status" value="1"/>
</dbReference>
<dbReference type="InterPro" id="IPR053138">
    <property type="entry name" value="N-alpha-Ac-DABA_deacetylase"/>
</dbReference>
<evidence type="ECO:0000256" key="4">
    <source>
        <dbReference type="ARBA" id="ARBA00022833"/>
    </source>
</evidence>
<dbReference type="GO" id="GO:0046872">
    <property type="term" value="F:metal ion binding"/>
    <property type="evidence" value="ECO:0007669"/>
    <property type="project" value="UniProtKB-KW"/>
</dbReference>
<dbReference type="KEGG" id="eaj:Q3M24_15745"/>
<dbReference type="GO" id="GO:0016811">
    <property type="term" value="F:hydrolase activity, acting on carbon-nitrogen (but not peptide) bonds, in linear amides"/>
    <property type="evidence" value="ECO:0007669"/>
    <property type="project" value="InterPro"/>
</dbReference>
<comment type="cofactor">
    <cofactor evidence="1">
        <name>Zn(2+)</name>
        <dbReference type="ChEBI" id="CHEBI:29105"/>
    </cofactor>
</comment>
<proteinExistence type="predicted"/>
<evidence type="ECO:0000256" key="1">
    <source>
        <dbReference type="ARBA" id="ARBA00001947"/>
    </source>
</evidence>
<name>A0AAU8LS76_9BACT</name>
<dbReference type="SUPFAM" id="SSF53187">
    <property type="entry name" value="Zn-dependent exopeptidases"/>
    <property type="match status" value="1"/>
</dbReference>
<evidence type="ECO:0000313" key="6">
    <source>
        <dbReference type="EMBL" id="XCN71753.1"/>
    </source>
</evidence>
<dbReference type="Gene3D" id="3.40.630.10">
    <property type="entry name" value="Zn peptidases"/>
    <property type="match status" value="1"/>
</dbReference>
<dbReference type="PANTHER" id="PTHR37326:SF1">
    <property type="entry name" value="BLL3975 PROTEIN"/>
    <property type="match status" value="1"/>
</dbReference>